<dbReference type="EMBL" id="JACDQQ010001157">
    <property type="protein sequence ID" value="MBA0085684.1"/>
    <property type="molecule type" value="Genomic_DNA"/>
</dbReference>
<dbReference type="NCBIfam" id="NF033519">
    <property type="entry name" value="transpos_ISAzo13"/>
    <property type="match status" value="1"/>
</dbReference>
<proteinExistence type="predicted"/>
<reference evidence="1" key="1">
    <citation type="submission" date="2020-06" db="EMBL/GenBank/DDBJ databases">
        <title>Legume-microbial interactions unlock mineral nutrients during tropical forest succession.</title>
        <authorList>
            <person name="Epihov D.Z."/>
        </authorList>
    </citation>
    <scope>NUCLEOTIDE SEQUENCE [LARGE SCALE GENOMIC DNA]</scope>
    <source>
        <strain evidence="1">Pan2503</strain>
    </source>
</reference>
<dbReference type="Proteomes" id="UP000567293">
    <property type="component" value="Unassembled WGS sequence"/>
</dbReference>
<evidence type="ECO:0000313" key="2">
    <source>
        <dbReference type="Proteomes" id="UP000567293"/>
    </source>
</evidence>
<gene>
    <name evidence="1" type="ORF">HRJ53_11870</name>
</gene>
<accession>A0A7V8NQI0</accession>
<sequence>MVEILHCLLEHDTAGDPMTGLRWSRRTTMTISEELAALGISISPNTVARLLHQMGYSLCVNHKQISTSVSPDRNLQFEYLAHLRDRFQRRHLPIVSVDSKKRELVGNFKNPGHRWECAPRRVYDHDFRTDSIGVAIPYGIYDVHENCGALVVGVSHDTPAFAAHAIAHWWRQEGSQRYTGCRQLLILADTGGSNSCRCYAWKTEVQSQLANFFALTVTVAHYPTGASKWNPIEHRLFSEVSRNWAGEPLDSYQKILNYARTTKTQTGLKVTAYLDRRNYPCGLKPTPEQVASLRLRRHETLPEWNYTIKPQM</sequence>
<comment type="caution">
    <text evidence="1">The sequence shown here is derived from an EMBL/GenBank/DDBJ whole genome shotgun (WGS) entry which is preliminary data.</text>
</comment>
<protein>
    <submittedName>
        <fullName evidence="1">ISAzo13 family transposase</fullName>
    </submittedName>
</protein>
<dbReference type="InterPro" id="IPR011518">
    <property type="entry name" value="Transposase_36"/>
</dbReference>
<organism evidence="1 2">
    <name type="scientific">Candidatus Acidiferrum panamense</name>
    <dbReference type="NCBI Taxonomy" id="2741543"/>
    <lineage>
        <taxon>Bacteria</taxon>
        <taxon>Pseudomonadati</taxon>
        <taxon>Acidobacteriota</taxon>
        <taxon>Terriglobia</taxon>
        <taxon>Candidatus Acidiferrales</taxon>
        <taxon>Candidatus Acidiferrum</taxon>
    </lineage>
</organism>
<dbReference type="AlphaFoldDB" id="A0A7V8NQI0"/>
<name>A0A7V8NQI0_9BACT</name>
<evidence type="ECO:0000313" key="1">
    <source>
        <dbReference type="EMBL" id="MBA0085684.1"/>
    </source>
</evidence>
<dbReference type="Pfam" id="PF07592">
    <property type="entry name" value="DDE_Tnp_ISAZ013"/>
    <property type="match status" value="1"/>
</dbReference>
<keyword evidence="2" id="KW-1185">Reference proteome</keyword>